<name>A0AAW1RLW5_9CHLO</name>
<dbReference type="AlphaFoldDB" id="A0AAW1RLW5"/>
<gene>
    <name evidence="8" type="ORF">WJX74_006535</name>
</gene>
<dbReference type="NCBIfam" id="TIGR01752">
    <property type="entry name" value="flav_long"/>
    <property type="match status" value="1"/>
</dbReference>
<dbReference type="InterPro" id="IPR029039">
    <property type="entry name" value="Flavoprotein-like_sf"/>
</dbReference>
<dbReference type="NCBIfam" id="NF006738">
    <property type="entry name" value="PRK09267.1-4"/>
    <property type="match status" value="1"/>
</dbReference>
<keyword evidence="3" id="KW-0813">Transport</keyword>
<evidence type="ECO:0000256" key="5">
    <source>
        <dbReference type="ARBA" id="ARBA00022643"/>
    </source>
</evidence>
<keyword evidence="6" id="KW-0249">Electron transport</keyword>
<keyword evidence="4" id="KW-0285">Flavoprotein</keyword>
<dbReference type="PANTHER" id="PTHR42809:SF1">
    <property type="entry name" value="FLAVODOXIN 1"/>
    <property type="match status" value="1"/>
</dbReference>
<dbReference type="Gene3D" id="3.40.50.360">
    <property type="match status" value="1"/>
</dbReference>
<dbReference type="PANTHER" id="PTHR42809">
    <property type="entry name" value="FLAVODOXIN 2"/>
    <property type="match status" value="1"/>
</dbReference>
<dbReference type="InterPro" id="IPR010086">
    <property type="entry name" value="Flavodoxin_lc"/>
</dbReference>
<dbReference type="EMBL" id="JALJOS010000009">
    <property type="protein sequence ID" value="KAK9834643.1"/>
    <property type="molecule type" value="Genomic_DNA"/>
</dbReference>
<evidence type="ECO:0000256" key="1">
    <source>
        <dbReference type="ARBA" id="ARBA00001917"/>
    </source>
</evidence>
<sequence length="186" mass="20003">MYHELLSITKVHLLQGQPFAEFGSASKLATGEVGKFFVQELGTEAPEDIGDVDLSTLTSFDGLVVGAPTWNTGADEQRSGTAWDDVLTNIAGLDLNGKPVAVYGLGDSVGYGDYYCDAMEEIYSNFSKAGAKMIGHWPADGYQHAESKAILGDGKFCGLALDQDNEDDLTEERVKTWAKQLKGEGL</sequence>
<evidence type="ECO:0000256" key="4">
    <source>
        <dbReference type="ARBA" id="ARBA00022630"/>
    </source>
</evidence>
<dbReference type="SUPFAM" id="SSF52218">
    <property type="entry name" value="Flavoproteins"/>
    <property type="match status" value="1"/>
</dbReference>
<dbReference type="PIRSF" id="PIRSF038996">
    <property type="entry name" value="FldA"/>
    <property type="match status" value="1"/>
</dbReference>
<comment type="similarity">
    <text evidence="2">Belongs to the flavodoxin family.</text>
</comment>
<evidence type="ECO:0000256" key="2">
    <source>
        <dbReference type="ARBA" id="ARBA00005267"/>
    </source>
</evidence>
<evidence type="ECO:0000256" key="6">
    <source>
        <dbReference type="ARBA" id="ARBA00022982"/>
    </source>
</evidence>
<accession>A0AAW1RLW5</accession>
<protein>
    <recommendedName>
        <fullName evidence="7">Flavodoxin-like domain-containing protein</fullName>
    </recommendedName>
</protein>
<dbReference type="InterPro" id="IPR050619">
    <property type="entry name" value="Flavodoxin"/>
</dbReference>
<keyword evidence="5" id="KW-0288">FMN</keyword>
<dbReference type="Proteomes" id="UP001438707">
    <property type="component" value="Unassembled WGS sequence"/>
</dbReference>
<evidence type="ECO:0000256" key="3">
    <source>
        <dbReference type="ARBA" id="ARBA00022448"/>
    </source>
</evidence>
<feature type="domain" description="Flavodoxin-like" evidence="7">
    <location>
        <begin position="11"/>
        <end position="182"/>
    </location>
</feature>
<evidence type="ECO:0000313" key="9">
    <source>
        <dbReference type="Proteomes" id="UP001438707"/>
    </source>
</evidence>
<reference evidence="8 9" key="1">
    <citation type="journal article" date="2024" name="Nat. Commun.">
        <title>Phylogenomics reveals the evolutionary origins of lichenization in chlorophyte algae.</title>
        <authorList>
            <person name="Puginier C."/>
            <person name="Libourel C."/>
            <person name="Otte J."/>
            <person name="Skaloud P."/>
            <person name="Haon M."/>
            <person name="Grisel S."/>
            <person name="Petersen M."/>
            <person name="Berrin J.G."/>
            <person name="Delaux P.M."/>
            <person name="Dal Grande F."/>
            <person name="Keller J."/>
        </authorList>
    </citation>
    <scope>NUCLEOTIDE SEQUENCE [LARGE SCALE GENOMIC DNA]</scope>
    <source>
        <strain evidence="8 9">SAG 2145</strain>
    </source>
</reference>
<keyword evidence="9" id="KW-1185">Reference proteome</keyword>
<dbReference type="Pfam" id="PF00258">
    <property type="entry name" value="Flavodoxin_1"/>
    <property type="match status" value="1"/>
</dbReference>
<dbReference type="PROSITE" id="PS50902">
    <property type="entry name" value="FLAVODOXIN_LIKE"/>
    <property type="match status" value="1"/>
</dbReference>
<comment type="cofactor">
    <cofactor evidence="1">
        <name>FMN</name>
        <dbReference type="ChEBI" id="CHEBI:58210"/>
    </cofactor>
</comment>
<comment type="caution">
    <text evidence="8">The sequence shown here is derived from an EMBL/GenBank/DDBJ whole genome shotgun (WGS) entry which is preliminary data.</text>
</comment>
<proteinExistence type="inferred from homology"/>
<organism evidence="8 9">
    <name type="scientific">Apatococcus lobatus</name>
    <dbReference type="NCBI Taxonomy" id="904363"/>
    <lineage>
        <taxon>Eukaryota</taxon>
        <taxon>Viridiplantae</taxon>
        <taxon>Chlorophyta</taxon>
        <taxon>core chlorophytes</taxon>
        <taxon>Trebouxiophyceae</taxon>
        <taxon>Chlorellales</taxon>
        <taxon>Chlorellaceae</taxon>
        <taxon>Apatococcus</taxon>
    </lineage>
</organism>
<evidence type="ECO:0000313" key="8">
    <source>
        <dbReference type="EMBL" id="KAK9834643.1"/>
    </source>
</evidence>
<dbReference type="GO" id="GO:0010181">
    <property type="term" value="F:FMN binding"/>
    <property type="evidence" value="ECO:0007669"/>
    <property type="project" value="InterPro"/>
</dbReference>
<evidence type="ECO:0000259" key="7">
    <source>
        <dbReference type="PROSITE" id="PS50902"/>
    </source>
</evidence>
<dbReference type="InterPro" id="IPR008254">
    <property type="entry name" value="Flavodoxin/NO_synth"/>
</dbReference>